<dbReference type="InterPro" id="IPR037517">
    <property type="entry name" value="HDAG_dom"/>
</dbReference>
<feature type="compositionally biased region" description="Low complexity" evidence="1">
    <location>
        <begin position="238"/>
        <end position="252"/>
    </location>
</feature>
<dbReference type="GO" id="GO:0034244">
    <property type="term" value="P:negative regulation of transcription elongation by RNA polymerase II"/>
    <property type="evidence" value="ECO:0007669"/>
    <property type="project" value="TreeGrafter"/>
</dbReference>
<gene>
    <name evidence="3" type="primary">EOG090X08WB</name>
</gene>
<dbReference type="PANTHER" id="PTHR13328:SF4">
    <property type="entry name" value="NEGATIVE ELONGATION FACTOR A"/>
    <property type="match status" value="1"/>
</dbReference>
<dbReference type="InterPro" id="IPR052828">
    <property type="entry name" value="NELF-A_domain"/>
</dbReference>
<sequence>MATVRDSDTSLWLHNKLGTSTDSWAGGSICSQLNIEVLKNIQECFMELQTQVKLKFLLSFFQFSKRNLDEWKTELEEILEVAFVDGDPWVSMVAEVLKTYPSTGALNTEVGAATDEDNRRIFNDLANELRKLVKKYGDTGMLPLECPYLNKTALFTVVGQQSVPTKHFTLKRKPKSAALRAELLQKSTDAQNNLKKNPAPTVPLRSRGMPRKMTDTTPLKGIPSRHSVGGFTSPLSRSGSNPISGSPLSSSPSGGGPPVRPSPRTLAGRKDGGIKLLDINEQPIGFAQAKKRKRQQEIEAAQKVASESQAASTAGVARTSLSEDEPSVAVSETTEPAVAPTPDYAAGLLPSNPPPATPVAPTGTLSSITSVPALKEPAVTRVVMMPSVRLPAPINSLPSMTTPAQVVRLVTAQPATGTSLATPTVYRLVQPAATVGQPVAAAAAAVQPPAAPQKKSVALMLTREQMQEAQEMFKNANKVTRPEKALILGFMAGSRENPCPHLGNIVTIKLSEDEEVINSSDGTSVTKIVETHFQMNYQAGEWKRIKKYRKAEDVPVSM</sequence>
<reference evidence="3" key="1">
    <citation type="submission" date="2021-04" db="EMBL/GenBank/DDBJ databases">
        <authorList>
            <person name="Cornetti L."/>
        </authorList>
    </citation>
    <scope>NUCLEOTIDE SEQUENCE</scope>
</reference>
<dbReference type="EMBL" id="OC985969">
    <property type="protein sequence ID" value="CAG4642624.1"/>
    <property type="molecule type" value="Genomic_DNA"/>
</dbReference>
<organism evidence="3">
    <name type="scientific">Evadne anonyx</name>
    <dbReference type="NCBI Taxonomy" id="141404"/>
    <lineage>
        <taxon>Eukaryota</taxon>
        <taxon>Metazoa</taxon>
        <taxon>Ecdysozoa</taxon>
        <taxon>Arthropoda</taxon>
        <taxon>Crustacea</taxon>
        <taxon>Branchiopoda</taxon>
        <taxon>Diplostraca</taxon>
        <taxon>Cladocera</taxon>
        <taxon>Onychopoda</taxon>
        <taxon>Podonidae</taxon>
        <taxon>Evadne</taxon>
    </lineage>
</organism>
<evidence type="ECO:0000259" key="2">
    <source>
        <dbReference type="PROSITE" id="PS51838"/>
    </source>
</evidence>
<name>A0A9N6ZF33_9CRUS</name>
<accession>A0A9N6ZF33</accession>
<feature type="domain" description="HDAg" evidence="2">
    <location>
        <begin position="89"/>
        <end position="278"/>
    </location>
</feature>
<feature type="region of interest" description="Disordered" evidence="1">
    <location>
        <begin position="187"/>
        <end position="279"/>
    </location>
</feature>
<dbReference type="Pfam" id="PF23553">
    <property type="entry name" value="NELF-A_N"/>
    <property type="match status" value="1"/>
</dbReference>
<dbReference type="PANTHER" id="PTHR13328">
    <property type="entry name" value="NEGATIVE ELONGATION FACTOR A NELF-A"/>
    <property type="match status" value="1"/>
</dbReference>
<evidence type="ECO:0000256" key="1">
    <source>
        <dbReference type="SAM" id="MobiDB-lite"/>
    </source>
</evidence>
<dbReference type="GO" id="GO:0032021">
    <property type="term" value="C:NELF complex"/>
    <property type="evidence" value="ECO:0007669"/>
    <property type="project" value="TreeGrafter"/>
</dbReference>
<dbReference type="AlphaFoldDB" id="A0A9N6ZF33"/>
<proteinExistence type="predicted"/>
<protein>
    <submittedName>
        <fullName evidence="3">EOG090X08WB</fullName>
    </submittedName>
</protein>
<dbReference type="InterPro" id="IPR056557">
    <property type="entry name" value="NELF-A_N"/>
</dbReference>
<evidence type="ECO:0000313" key="3">
    <source>
        <dbReference type="EMBL" id="CAG4642624.1"/>
    </source>
</evidence>
<dbReference type="PROSITE" id="PS51838">
    <property type="entry name" value="HDAG"/>
    <property type="match status" value="1"/>
</dbReference>
<feature type="region of interest" description="Disordered" evidence="1">
    <location>
        <begin position="298"/>
        <end position="363"/>
    </location>
</feature>